<dbReference type="PANTHER" id="PTHR20861:SF6">
    <property type="entry name" value="BETA-RIBOFURANOSYLPHENOL 5'-PHOSPHATE SYNTHASE"/>
    <property type="match status" value="1"/>
</dbReference>
<dbReference type="Gene3D" id="3.30.230.10">
    <property type="match status" value="1"/>
</dbReference>
<dbReference type="RefSeq" id="WP_267647393.1">
    <property type="nucleotide sequence ID" value="NZ_JANHGR010000002.1"/>
</dbReference>
<dbReference type="InterPro" id="IPR020568">
    <property type="entry name" value="Ribosomal_Su5_D2-typ_SF"/>
</dbReference>
<dbReference type="GO" id="GO:0005524">
    <property type="term" value="F:ATP binding"/>
    <property type="evidence" value="ECO:0007669"/>
    <property type="project" value="UniProtKB-UniRule"/>
</dbReference>
<dbReference type="InterPro" id="IPR014721">
    <property type="entry name" value="Ribsml_uS5_D2-typ_fold_subgr"/>
</dbReference>
<comment type="subunit">
    <text evidence="2">Homodimer.</text>
</comment>
<comment type="catalytic activity">
    <reaction evidence="2">
        <text>5-phospho-alpha-D-ribose 1-diphosphate + 4-hydroxybenzoate + H(+) = 4-(beta-D-ribofuranosyl)phenol 5'-phosphate + CO2 + diphosphate</text>
        <dbReference type="Rhea" id="RHEA:48556"/>
        <dbReference type="ChEBI" id="CHEBI:15378"/>
        <dbReference type="ChEBI" id="CHEBI:16526"/>
        <dbReference type="ChEBI" id="CHEBI:17879"/>
        <dbReference type="ChEBI" id="CHEBI:33019"/>
        <dbReference type="ChEBI" id="CHEBI:58017"/>
        <dbReference type="ChEBI" id="CHEBI:82767"/>
        <dbReference type="EC" id="2.4.2.54"/>
    </reaction>
</comment>
<sequence>MTAVTVSVGARLHFGFTNLSLAHERLYGSLGVALERPRVTVTARPAETVACSYDPARPAVARIVDLLDVPGASVSVEETLPRHVGLGSGTQTALATLSAVARAYDRDPAVRERAPALDRGGRSGVGVATFERGGFVLDGGHPTAAFTPTRPDRGEWSVPPITSQRSIPDHWRFLLVIPDVSPGTSGDAEDTSMRATVERADPGIADRIAGVVVRRVLPALADGDATGFGAAVDEVGRLNGEWYADEQGGVYRASIGAVVRALRDADAVAGAGQSSWGPTVYGVTTAAEAGAARRAGQRALDAAGVDGRVSVVRPRNAGATVE</sequence>
<dbReference type="AlphaFoldDB" id="A0ABD6BSS3"/>
<dbReference type="InterPro" id="IPR013750">
    <property type="entry name" value="GHMP_kinase_C_dom"/>
</dbReference>
<evidence type="ECO:0000313" key="5">
    <source>
        <dbReference type="EMBL" id="MFD1567647.1"/>
    </source>
</evidence>
<dbReference type="PIRSF" id="PIRSF004884">
    <property type="entry name" value="Sugar_kin_arch"/>
    <property type="match status" value="1"/>
</dbReference>
<dbReference type="EMBL" id="JBHUCZ010000007">
    <property type="protein sequence ID" value="MFD1567647.1"/>
    <property type="molecule type" value="Genomic_DNA"/>
</dbReference>
<dbReference type="SUPFAM" id="SSF54211">
    <property type="entry name" value="Ribosomal protein S5 domain 2-like"/>
    <property type="match status" value="1"/>
</dbReference>
<proteinExistence type="inferred from homology"/>
<feature type="domain" description="GHMP kinase N-terminal" evidence="3">
    <location>
        <begin position="63"/>
        <end position="121"/>
    </location>
</feature>
<reference evidence="5 6" key="1">
    <citation type="journal article" date="2019" name="Int. J. Syst. Evol. Microbiol.">
        <title>The Global Catalogue of Microorganisms (GCM) 10K type strain sequencing project: providing services to taxonomists for standard genome sequencing and annotation.</title>
        <authorList>
            <consortium name="The Broad Institute Genomics Platform"/>
            <consortium name="The Broad Institute Genome Sequencing Center for Infectious Disease"/>
            <person name="Wu L."/>
            <person name="Ma J."/>
        </authorList>
    </citation>
    <scope>NUCLEOTIDE SEQUENCE [LARGE SCALE GENOMIC DNA]</scope>
    <source>
        <strain evidence="5 6">CGMCC 1.12859</strain>
    </source>
</reference>
<evidence type="ECO:0000259" key="3">
    <source>
        <dbReference type="Pfam" id="PF00288"/>
    </source>
</evidence>
<dbReference type="Proteomes" id="UP001597139">
    <property type="component" value="Unassembled WGS sequence"/>
</dbReference>
<keyword evidence="1 2" id="KW-0808">Transferase</keyword>
<evidence type="ECO:0000313" key="6">
    <source>
        <dbReference type="Proteomes" id="UP001597139"/>
    </source>
</evidence>
<evidence type="ECO:0000256" key="1">
    <source>
        <dbReference type="ARBA" id="ARBA00022679"/>
    </source>
</evidence>
<keyword evidence="6" id="KW-1185">Reference proteome</keyword>
<comment type="similarity">
    <text evidence="2">Belongs to the beta-RFA-P synthase family.</text>
</comment>
<name>A0ABD6BSS3_9EURY</name>
<dbReference type="InterPro" id="IPR006204">
    <property type="entry name" value="GHMP_kinase_N_dom"/>
</dbReference>
<gene>
    <name evidence="5" type="ORF">ACFSAU_09090</name>
</gene>
<comment type="pathway">
    <text evidence="2">Cofactor biosynthesis; 5,6,7,8-tetrahydromethanopterin biosynthesis.</text>
</comment>
<dbReference type="EC" id="2.4.2.54" evidence="2"/>
<dbReference type="Pfam" id="PF08544">
    <property type="entry name" value="GHMP_kinases_C"/>
    <property type="match status" value="1"/>
</dbReference>
<protein>
    <recommendedName>
        <fullName evidence="2">Beta-ribofuranosylaminobenzene 5'-phosphate synthase</fullName>
        <shortName evidence="2">Beta-RFA-P synthase</shortName>
        <ecNumber evidence="2">2.4.2.54</ecNumber>
    </recommendedName>
</protein>
<dbReference type="GO" id="GO:0043793">
    <property type="term" value="F:beta-ribofuranosylaminobenzene 5'-phosphate synthase activity"/>
    <property type="evidence" value="ECO:0007669"/>
    <property type="project" value="UniProtKB-EC"/>
</dbReference>
<dbReference type="PANTHER" id="PTHR20861">
    <property type="entry name" value="HOMOSERINE/4-DIPHOSPHOCYTIDYL-2-C-METHYL-D-ERYTHRITOL KINASE"/>
    <property type="match status" value="1"/>
</dbReference>
<evidence type="ECO:0000259" key="4">
    <source>
        <dbReference type="Pfam" id="PF08544"/>
    </source>
</evidence>
<comment type="caution">
    <text evidence="5">The sequence shown here is derived from an EMBL/GenBank/DDBJ whole genome shotgun (WGS) entry which is preliminary data.</text>
</comment>
<evidence type="ECO:0000256" key="2">
    <source>
        <dbReference type="PIRNR" id="PIRNR004884"/>
    </source>
</evidence>
<comment type="function">
    <text evidence="2">Catalyzes the condensation of 4-aminobenzoate (pABA) with 5-phospho-alpha-D-ribose 1-diphosphate (PRPP) to produce beta-ribofuranosylaminobenzene 5'-phosphate (beta-RFA-P).</text>
</comment>
<dbReference type="Pfam" id="PF00288">
    <property type="entry name" value="GHMP_kinases_N"/>
    <property type="match status" value="1"/>
</dbReference>
<keyword evidence="2" id="KW-0328">Glycosyltransferase</keyword>
<organism evidence="5 6">
    <name type="scientific">Halolamina litorea</name>
    <dbReference type="NCBI Taxonomy" id="1515593"/>
    <lineage>
        <taxon>Archaea</taxon>
        <taxon>Methanobacteriati</taxon>
        <taxon>Methanobacteriota</taxon>
        <taxon>Stenosarchaea group</taxon>
        <taxon>Halobacteria</taxon>
        <taxon>Halobacteriales</taxon>
        <taxon>Haloferacaceae</taxon>
    </lineage>
</organism>
<feature type="domain" description="GHMP kinase C-terminal" evidence="4">
    <location>
        <begin position="218"/>
        <end position="299"/>
    </location>
</feature>
<dbReference type="NCBIfam" id="TIGR00144">
    <property type="entry name" value="beta_RFAP_syn"/>
    <property type="match status" value="1"/>
</dbReference>
<accession>A0ABD6BSS3</accession>
<dbReference type="InterPro" id="IPR004422">
    <property type="entry name" value="RFAP_synthase"/>
</dbReference>